<gene>
    <name evidence="3" type="ORF">SAMN05443545_104366</name>
</gene>
<organism evidence="3 4">
    <name type="scientific">Aidingimonas halophila</name>
    <dbReference type="NCBI Taxonomy" id="574349"/>
    <lineage>
        <taxon>Bacteria</taxon>
        <taxon>Pseudomonadati</taxon>
        <taxon>Pseudomonadota</taxon>
        <taxon>Gammaproteobacteria</taxon>
        <taxon>Oceanospirillales</taxon>
        <taxon>Halomonadaceae</taxon>
        <taxon>Aidingimonas</taxon>
    </lineage>
</organism>
<name>A0A1H3A5V8_9GAMM</name>
<dbReference type="PROSITE" id="PS51257">
    <property type="entry name" value="PROKAR_LIPOPROTEIN"/>
    <property type="match status" value="1"/>
</dbReference>
<sequence>MKCSLRLTVIPSLAAMLLVAGCSYQPARFQPGEIRSEPLIEFDGKRHYHDRDHRHDRHYDRDRRHRRSHGGHGRGFCPPGLAKQGRC</sequence>
<feature type="compositionally biased region" description="Basic and acidic residues" evidence="1">
    <location>
        <begin position="45"/>
        <end position="62"/>
    </location>
</feature>
<evidence type="ECO:0000313" key="3">
    <source>
        <dbReference type="EMBL" id="SDX25003.1"/>
    </source>
</evidence>
<evidence type="ECO:0000256" key="1">
    <source>
        <dbReference type="SAM" id="MobiDB-lite"/>
    </source>
</evidence>
<dbReference type="Proteomes" id="UP000198500">
    <property type="component" value="Unassembled WGS sequence"/>
</dbReference>
<keyword evidence="2" id="KW-0732">Signal</keyword>
<reference evidence="3 4" key="1">
    <citation type="submission" date="2016-10" db="EMBL/GenBank/DDBJ databases">
        <authorList>
            <person name="de Groot N.N."/>
        </authorList>
    </citation>
    <scope>NUCLEOTIDE SEQUENCE [LARGE SCALE GENOMIC DNA]</scope>
    <source>
        <strain evidence="3 4">DSM 19219</strain>
    </source>
</reference>
<feature type="signal peptide" evidence="2">
    <location>
        <begin position="1"/>
        <end position="20"/>
    </location>
</feature>
<evidence type="ECO:0000256" key="2">
    <source>
        <dbReference type="SAM" id="SignalP"/>
    </source>
</evidence>
<dbReference type="EMBL" id="FNNI01000004">
    <property type="protein sequence ID" value="SDX25003.1"/>
    <property type="molecule type" value="Genomic_DNA"/>
</dbReference>
<feature type="chain" id="PRO_5011770868" description="Lipoprotein" evidence="2">
    <location>
        <begin position="21"/>
        <end position="87"/>
    </location>
</feature>
<evidence type="ECO:0008006" key="5">
    <source>
        <dbReference type="Google" id="ProtNLM"/>
    </source>
</evidence>
<dbReference type="RefSeq" id="WP_092569352.1">
    <property type="nucleotide sequence ID" value="NZ_BMXH01000001.1"/>
</dbReference>
<dbReference type="AlphaFoldDB" id="A0A1H3A5V8"/>
<accession>A0A1H3A5V8</accession>
<keyword evidence="4" id="KW-1185">Reference proteome</keyword>
<dbReference type="OrthoDB" id="8969769at2"/>
<dbReference type="STRING" id="574349.SAMN05443545_104366"/>
<evidence type="ECO:0000313" key="4">
    <source>
        <dbReference type="Proteomes" id="UP000198500"/>
    </source>
</evidence>
<feature type="region of interest" description="Disordered" evidence="1">
    <location>
        <begin position="45"/>
        <end position="87"/>
    </location>
</feature>
<proteinExistence type="predicted"/>
<protein>
    <recommendedName>
        <fullName evidence="5">Lipoprotein</fullName>
    </recommendedName>
</protein>
<feature type="compositionally biased region" description="Basic residues" evidence="1">
    <location>
        <begin position="63"/>
        <end position="72"/>
    </location>
</feature>